<dbReference type="GO" id="GO:0004930">
    <property type="term" value="F:G protein-coupled receptor activity"/>
    <property type="evidence" value="ECO:0007669"/>
    <property type="project" value="InterPro"/>
</dbReference>
<name>A0AAD9KSK1_RIDPI</name>
<dbReference type="InterPro" id="IPR038081">
    <property type="entry name" value="CalX-like_sf"/>
</dbReference>
<dbReference type="InterPro" id="IPR026919">
    <property type="entry name" value="ADGRV1"/>
</dbReference>
<evidence type="ECO:0000256" key="3">
    <source>
        <dbReference type="ARBA" id="ARBA00022837"/>
    </source>
</evidence>
<keyword evidence="6" id="KW-1185">Reference proteome</keyword>
<dbReference type="Pfam" id="PF03160">
    <property type="entry name" value="Calx-beta"/>
    <property type="match status" value="1"/>
</dbReference>
<dbReference type="GO" id="GO:0016020">
    <property type="term" value="C:membrane"/>
    <property type="evidence" value="ECO:0007669"/>
    <property type="project" value="InterPro"/>
</dbReference>
<evidence type="ECO:0000256" key="1">
    <source>
        <dbReference type="ARBA" id="ARBA00022729"/>
    </source>
</evidence>
<evidence type="ECO:0000313" key="5">
    <source>
        <dbReference type="EMBL" id="KAK2175963.1"/>
    </source>
</evidence>
<sequence>MNNCEQIYECTVLCYKFNNGLQQWGLFGQNTRCFWLVWPSHCLKGSSHKPVFSLVETSYAVREGDQFKVEIKKAGTAASPVNVVVQILSSTDHGGQDFIGTSQPYVFPAGTEVMIETVTFSVRDDDIPEEDEAFPIQLLVTNGHGVVGIPDMATVIIVANDDAFGIFGFSTVCA</sequence>
<protein>
    <recommendedName>
        <fullName evidence="4">Calx-beta domain-containing protein</fullName>
    </recommendedName>
</protein>
<dbReference type="EMBL" id="JAODUO010000693">
    <property type="protein sequence ID" value="KAK2175963.1"/>
    <property type="molecule type" value="Genomic_DNA"/>
</dbReference>
<dbReference type="SUPFAM" id="SSF141072">
    <property type="entry name" value="CalX-like"/>
    <property type="match status" value="1"/>
</dbReference>
<keyword evidence="3" id="KW-0106">Calcium</keyword>
<proteinExistence type="predicted"/>
<evidence type="ECO:0000313" key="6">
    <source>
        <dbReference type="Proteomes" id="UP001209878"/>
    </source>
</evidence>
<dbReference type="AlphaFoldDB" id="A0AAD9KSK1"/>
<dbReference type="GO" id="GO:0005737">
    <property type="term" value="C:cytoplasm"/>
    <property type="evidence" value="ECO:0007669"/>
    <property type="project" value="TreeGrafter"/>
</dbReference>
<comment type="caution">
    <text evidence="5">The sequence shown here is derived from an EMBL/GenBank/DDBJ whole genome shotgun (WGS) entry which is preliminary data.</text>
</comment>
<reference evidence="5" key="1">
    <citation type="journal article" date="2023" name="Mol. Biol. Evol.">
        <title>Third-Generation Sequencing Reveals the Adaptive Role of the Epigenome in Three Deep-Sea Polychaetes.</title>
        <authorList>
            <person name="Perez M."/>
            <person name="Aroh O."/>
            <person name="Sun Y."/>
            <person name="Lan Y."/>
            <person name="Juniper S.K."/>
            <person name="Young C.R."/>
            <person name="Angers B."/>
            <person name="Qian P.Y."/>
        </authorList>
    </citation>
    <scope>NUCLEOTIDE SEQUENCE</scope>
    <source>
        <strain evidence="5">R07B-5</strain>
    </source>
</reference>
<dbReference type="GO" id="GO:0071277">
    <property type="term" value="P:cellular response to calcium ion"/>
    <property type="evidence" value="ECO:0007669"/>
    <property type="project" value="TreeGrafter"/>
</dbReference>
<accession>A0AAD9KSK1</accession>
<keyword evidence="2" id="KW-0677">Repeat</keyword>
<dbReference type="Gene3D" id="2.60.40.2030">
    <property type="match status" value="1"/>
</dbReference>
<dbReference type="GO" id="GO:0001965">
    <property type="term" value="F:G-protein alpha-subunit binding"/>
    <property type="evidence" value="ECO:0007669"/>
    <property type="project" value="TreeGrafter"/>
</dbReference>
<dbReference type="PANTHER" id="PTHR46682:SF1">
    <property type="entry name" value="ADHESION G-PROTEIN COUPLED RECEPTOR V1"/>
    <property type="match status" value="1"/>
</dbReference>
<evidence type="ECO:0000259" key="4">
    <source>
        <dbReference type="Pfam" id="PF03160"/>
    </source>
</evidence>
<dbReference type="InterPro" id="IPR003644">
    <property type="entry name" value="Calx_beta"/>
</dbReference>
<feature type="domain" description="Calx-beta" evidence="4">
    <location>
        <begin position="48"/>
        <end position="160"/>
    </location>
</feature>
<organism evidence="5 6">
    <name type="scientific">Ridgeia piscesae</name>
    <name type="common">Tubeworm</name>
    <dbReference type="NCBI Taxonomy" id="27915"/>
    <lineage>
        <taxon>Eukaryota</taxon>
        <taxon>Metazoa</taxon>
        <taxon>Spiralia</taxon>
        <taxon>Lophotrochozoa</taxon>
        <taxon>Annelida</taxon>
        <taxon>Polychaeta</taxon>
        <taxon>Sedentaria</taxon>
        <taxon>Canalipalpata</taxon>
        <taxon>Sabellida</taxon>
        <taxon>Siboglinidae</taxon>
        <taxon>Ridgeia</taxon>
    </lineage>
</organism>
<keyword evidence="1" id="KW-0732">Signal</keyword>
<dbReference type="PANTHER" id="PTHR46682">
    <property type="entry name" value="ADHESION G-PROTEIN COUPLED RECEPTOR V1"/>
    <property type="match status" value="1"/>
</dbReference>
<dbReference type="GO" id="GO:0010855">
    <property type="term" value="F:adenylate cyclase inhibitor activity"/>
    <property type="evidence" value="ECO:0007669"/>
    <property type="project" value="TreeGrafter"/>
</dbReference>
<evidence type="ECO:0000256" key="2">
    <source>
        <dbReference type="ARBA" id="ARBA00022737"/>
    </source>
</evidence>
<dbReference type="Proteomes" id="UP001209878">
    <property type="component" value="Unassembled WGS sequence"/>
</dbReference>
<gene>
    <name evidence="5" type="ORF">NP493_692g00001</name>
</gene>